<evidence type="ECO:0000256" key="6">
    <source>
        <dbReference type="ARBA" id="ARBA00022723"/>
    </source>
</evidence>
<evidence type="ECO:0000313" key="14">
    <source>
        <dbReference type="EMBL" id="TDG02324.1"/>
    </source>
</evidence>
<keyword evidence="7" id="KW-0378">Hydrolase</keyword>
<protein>
    <recommendedName>
        <fullName evidence="13">Peptidase M48 domain-containing protein</fullName>
    </recommendedName>
</protein>
<evidence type="ECO:0000256" key="11">
    <source>
        <dbReference type="ARBA" id="ARBA00023136"/>
    </source>
</evidence>
<dbReference type="RefSeq" id="WP_133190372.1">
    <property type="nucleotide sequence ID" value="NZ_SMOD01000066.1"/>
</dbReference>
<evidence type="ECO:0000256" key="2">
    <source>
        <dbReference type="ARBA" id="ARBA00004651"/>
    </source>
</evidence>
<dbReference type="EMBL" id="SMOD01000066">
    <property type="protein sequence ID" value="TDG02324.1"/>
    <property type="molecule type" value="Genomic_DNA"/>
</dbReference>
<organism evidence="14 15">
    <name type="scientific">Paraburkholderia guartelaensis</name>
    <dbReference type="NCBI Taxonomy" id="2546446"/>
    <lineage>
        <taxon>Bacteria</taxon>
        <taxon>Pseudomonadati</taxon>
        <taxon>Pseudomonadota</taxon>
        <taxon>Betaproteobacteria</taxon>
        <taxon>Burkholderiales</taxon>
        <taxon>Burkholderiaceae</taxon>
        <taxon>Paraburkholderia</taxon>
    </lineage>
</organism>
<sequence length="508" mass="55594">MANKPLSRTKALCMLLACLFFIPVFGVLTAHFMASEYEGQFHDSVVFNQHLVTEENYQARRLSYVSVCAQIRAAGNAEGYKEMCSPADEVAIVKYASWVIAGIGALILLVIYGGRAIAGTNRARLSRMFGFVVRAVMFLLALSVFGQAVLFVFSVYTIETMTIHQIHAVLLATVGFAALLVCWTLLRSTFQFFKETPMLIKAVQLDRESQPRLFQFVDDIARRLGARSPANIIAGLEPNFFVTAGPVALFGRHGTVANETLFISLCTMRLFSKPEFAAVIGHELGHFRGDDLIYSKRFAPAYSRLGQAWSAMASSRGGNASDLARLPAIVTLGTCWNVFASAERSIGREREMLADQAGAEASDARSLAHALVKIATHARQWGPLTRAHIDELAEGRMYENLSVTYQNACRTALGAMDWDAARDELGKTAVAHPVDTHPPLSQRLQGLGASLDEVTLEEVGVPEESAIHLLQDPEAVEQELSKLEAQWLVAIRAVVVPRNQAQPAEPVG</sequence>
<keyword evidence="5 12" id="KW-0812">Transmembrane</keyword>
<evidence type="ECO:0000256" key="4">
    <source>
        <dbReference type="ARBA" id="ARBA00022670"/>
    </source>
</evidence>
<keyword evidence="8" id="KW-0862">Zinc</keyword>
<feature type="transmembrane region" description="Helical" evidence="12">
    <location>
        <begin position="95"/>
        <end position="114"/>
    </location>
</feature>
<feature type="domain" description="Peptidase M48" evidence="13">
    <location>
        <begin position="258"/>
        <end position="447"/>
    </location>
</feature>
<evidence type="ECO:0000256" key="5">
    <source>
        <dbReference type="ARBA" id="ARBA00022692"/>
    </source>
</evidence>
<dbReference type="Pfam" id="PF01435">
    <property type="entry name" value="Peptidase_M48"/>
    <property type="match status" value="1"/>
</dbReference>
<dbReference type="CDD" id="cd07328">
    <property type="entry name" value="M48_Ste24p_like"/>
    <property type="match status" value="1"/>
</dbReference>
<gene>
    <name evidence="14" type="ORF">E1N52_40225</name>
</gene>
<evidence type="ECO:0000256" key="1">
    <source>
        <dbReference type="ARBA" id="ARBA00001947"/>
    </source>
</evidence>
<keyword evidence="10" id="KW-0482">Metalloprotease</keyword>
<keyword evidence="9 12" id="KW-1133">Transmembrane helix</keyword>
<evidence type="ECO:0000256" key="9">
    <source>
        <dbReference type="ARBA" id="ARBA00022989"/>
    </source>
</evidence>
<keyword evidence="6" id="KW-0479">Metal-binding</keyword>
<dbReference type="PANTHER" id="PTHR43221:SF1">
    <property type="entry name" value="PROTEASE HTPX"/>
    <property type="match status" value="1"/>
</dbReference>
<dbReference type="Gene3D" id="3.30.2010.10">
    <property type="entry name" value="Metalloproteases ('zincins'), catalytic domain"/>
    <property type="match status" value="1"/>
</dbReference>
<evidence type="ECO:0000313" key="15">
    <source>
        <dbReference type="Proteomes" id="UP000295606"/>
    </source>
</evidence>
<dbReference type="InterPro" id="IPR050083">
    <property type="entry name" value="HtpX_protease"/>
</dbReference>
<evidence type="ECO:0000256" key="7">
    <source>
        <dbReference type="ARBA" id="ARBA00022801"/>
    </source>
</evidence>
<reference evidence="14 15" key="1">
    <citation type="submission" date="2019-03" db="EMBL/GenBank/DDBJ databases">
        <title>Paraburkholderia sp. isolated from native Mimosa gymnas in Guartela State Park, Brazil.</title>
        <authorList>
            <person name="Paulitsch F."/>
            <person name="Hungria M."/>
            <person name="Delamuta J.R.M."/>
            <person name="Ribeiro R.A."/>
            <person name="Dall'Agnol R."/>
            <person name="Silva J.S.B."/>
        </authorList>
    </citation>
    <scope>NUCLEOTIDE SEQUENCE [LARGE SCALE GENOMIC DNA]</scope>
    <source>
        <strain evidence="14 15">CNPSo 3008</strain>
    </source>
</reference>
<keyword evidence="11 12" id="KW-0472">Membrane</keyword>
<evidence type="ECO:0000256" key="8">
    <source>
        <dbReference type="ARBA" id="ARBA00022833"/>
    </source>
</evidence>
<dbReference type="PANTHER" id="PTHR43221">
    <property type="entry name" value="PROTEASE HTPX"/>
    <property type="match status" value="1"/>
</dbReference>
<proteinExistence type="predicted"/>
<evidence type="ECO:0000256" key="10">
    <source>
        <dbReference type="ARBA" id="ARBA00023049"/>
    </source>
</evidence>
<dbReference type="OrthoDB" id="5295941at2"/>
<name>A0A4R5L1X1_9BURK</name>
<evidence type="ECO:0000259" key="13">
    <source>
        <dbReference type="Pfam" id="PF01435"/>
    </source>
</evidence>
<dbReference type="GO" id="GO:0006508">
    <property type="term" value="P:proteolysis"/>
    <property type="evidence" value="ECO:0007669"/>
    <property type="project" value="UniProtKB-KW"/>
</dbReference>
<evidence type="ECO:0000256" key="12">
    <source>
        <dbReference type="SAM" id="Phobius"/>
    </source>
</evidence>
<evidence type="ECO:0000256" key="3">
    <source>
        <dbReference type="ARBA" id="ARBA00022475"/>
    </source>
</evidence>
<accession>A0A4R5L1X1</accession>
<comment type="subcellular location">
    <subcellularLocation>
        <location evidence="2">Cell membrane</location>
        <topology evidence="2">Multi-pass membrane protein</topology>
    </subcellularLocation>
</comment>
<comment type="caution">
    <text evidence="14">The sequence shown here is derived from an EMBL/GenBank/DDBJ whole genome shotgun (WGS) entry which is preliminary data.</text>
</comment>
<comment type="cofactor">
    <cofactor evidence="1">
        <name>Zn(2+)</name>
        <dbReference type="ChEBI" id="CHEBI:29105"/>
    </cofactor>
</comment>
<keyword evidence="4" id="KW-0645">Protease</keyword>
<dbReference type="GO" id="GO:0004222">
    <property type="term" value="F:metalloendopeptidase activity"/>
    <property type="evidence" value="ECO:0007669"/>
    <property type="project" value="InterPro"/>
</dbReference>
<feature type="transmembrane region" description="Helical" evidence="12">
    <location>
        <begin position="164"/>
        <end position="186"/>
    </location>
</feature>
<dbReference type="AlphaFoldDB" id="A0A4R5L1X1"/>
<dbReference type="GO" id="GO:0005886">
    <property type="term" value="C:plasma membrane"/>
    <property type="evidence" value="ECO:0007669"/>
    <property type="project" value="UniProtKB-SubCell"/>
</dbReference>
<dbReference type="InterPro" id="IPR001915">
    <property type="entry name" value="Peptidase_M48"/>
</dbReference>
<feature type="transmembrane region" description="Helical" evidence="12">
    <location>
        <begin position="135"/>
        <end position="158"/>
    </location>
</feature>
<dbReference type="GO" id="GO:0046872">
    <property type="term" value="F:metal ion binding"/>
    <property type="evidence" value="ECO:0007669"/>
    <property type="project" value="UniProtKB-KW"/>
</dbReference>
<dbReference type="Proteomes" id="UP000295606">
    <property type="component" value="Unassembled WGS sequence"/>
</dbReference>
<keyword evidence="3" id="KW-1003">Cell membrane</keyword>